<keyword evidence="3 6" id="KW-0645">Protease</keyword>
<comment type="similarity">
    <text evidence="1">Belongs to the peptidase S1 family.</text>
</comment>
<dbReference type="PANTHER" id="PTHR24276:SF98">
    <property type="entry name" value="FI18310P1-RELATED"/>
    <property type="match status" value="1"/>
</dbReference>
<dbReference type="PROSITE" id="PS00134">
    <property type="entry name" value="TRYPSIN_HIS"/>
    <property type="match status" value="1"/>
</dbReference>
<feature type="signal peptide" evidence="4">
    <location>
        <begin position="1"/>
        <end position="24"/>
    </location>
</feature>
<keyword evidence="3" id="KW-0378">Hydrolase</keyword>
<evidence type="ECO:0000313" key="6">
    <source>
        <dbReference type="EMBL" id="TKV66770.1"/>
    </source>
</evidence>
<evidence type="ECO:0000256" key="3">
    <source>
        <dbReference type="RuleBase" id="RU363034"/>
    </source>
</evidence>
<dbReference type="SUPFAM" id="SSF50494">
    <property type="entry name" value="Trypsin-like serine proteases"/>
    <property type="match status" value="1"/>
</dbReference>
<proteinExistence type="inferred from homology"/>
<dbReference type="GO" id="GO:0006508">
    <property type="term" value="P:proteolysis"/>
    <property type="evidence" value="ECO:0007669"/>
    <property type="project" value="UniProtKB-KW"/>
</dbReference>
<dbReference type="Gene3D" id="2.40.10.10">
    <property type="entry name" value="Trypsin-like serine proteases"/>
    <property type="match status" value="1"/>
</dbReference>
<keyword evidence="7" id="KW-1185">Reference proteome</keyword>
<keyword evidence="2" id="KW-1015">Disulfide bond</keyword>
<evidence type="ECO:0000256" key="4">
    <source>
        <dbReference type="SAM" id="SignalP"/>
    </source>
</evidence>
<accession>A0A4U6R020</accession>
<keyword evidence="4" id="KW-0732">Signal</keyword>
<dbReference type="InterPro" id="IPR033116">
    <property type="entry name" value="TRYPSIN_SER"/>
</dbReference>
<dbReference type="Proteomes" id="UP000308488">
    <property type="component" value="Unassembled WGS sequence"/>
</dbReference>
<dbReference type="PROSITE" id="PS50240">
    <property type="entry name" value="TRYPSIN_DOM"/>
    <property type="match status" value="1"/>
</dbReference>
<dbReference type="InterPro" id="IPR009003">
    <property type="entry name" value="Peptidase_S1_PA"/>
</dbReference>
<dbReference type="InterPro" id="IPR018114">
    <property type="entry name" value="TRYPSIN_HIS"/>
</dbReference>
<organism evidence="6 7">
    <name type="scientific">Marinobacter panjinensis</name>
    <dbReference type="NCBI Taxonomy" id="2576384"/>
    <lineage>
        <taxon>Bacteria</taxon>
        <taxon>Pseudomonadati</taxon>
        <taxon>Pseudomonadota</taxon>
        <taxon>Gammaproteobacteria</taxon>
        <taxon>Pseudomonadales</taxon>
        <taxon>Marinobacteraceae</taxon>
        <taxon>Marinobacter</taxon>
    </lineage>
</organism>
<evidence type="ECO:0000256" key="2">
    <source>
        <dbReference type="ARBA" id="ARBA00023157"/>
    </source>
</evidence>
<feature type="domain" description="Peptidase S1" evidence="5">
    <location>
        <begin position="25"/>
        <end position="243"/>
    </location>
</feature>
<name>A0A4U6R020_9GAMM</name>
<dbReference type="PRINTS" id="PR00722">
    <property type="entry name" value="CHYMOTRYPSIN"/>
</dbReference>
<dbReference type="EMBL" id="SZYH01000001">
    <property type="protein sequence ID" value="TKV66770.1"/>
    <property type="molecule type" value="Genomic_DNA"/>
</dbReference>
<keyword evidence="3" id="KW-0720">Serine protease</keyword>
<dbReference type="Pfam" id="PF00089">
    <property type="entry name" value="Trypsin"/>
    <property type="match status" value="1"/>
</dbReference>
<dbReference type="GO" id="GO:0004252">
    <property type="term" value="F:serine-type endopeptidase activity"/>
    <property type="evidence" value="ECO:0007669"/>
    <property type="project" value="InterPro"/>
</dbReference>
<evidence type="ECO:0000313" key="7">
    <source>
        <dbReference type="Proteomes" id="UP000308488"/>
    </source>
</evidence>
<sequence>MRNLGAFSVLAACLSFFIPAIALALSVGTPVNPGQYDGVGRVDGCSGTLISPTQVLTAAHCFCPGDKLGACRTRAEFKLFDVHPVDNPATTVNESVYLTNITIPGTLRIHPQYSQPTWNLNDFAVLDLDVPAHTMALGVRPIPLQDPSVLPRLGETLWLVGHGHTGNDCKGPRQKRWLALPTAEVIAHAVRFIQPGKNACPGDSGGAVLDQTGRLVAVISWIGRETNTRPTHTSFNWIAGLPDAPYGSCGWYPVGPQKSHGAGAAWCPSGQFLTQFDLEGDRSLDEHDAPIVGQARCCAPAAAPSAWNQCNWVRVGPRSHQAGGAWCPPGSYITQFDLDGDRALSGRDSPIVGQALCCRHTAPSINNWGSTAWWPVGLQESHGVGKAWCPSGAYLGAFDLDSGGQPHDSPYVGQALCIKPRP</sequence>
<feature type="chain" id="PRO_5020503359" evidence="4">
    <location>
        <begin position="25"/>
        <end position="422"/>
    </location>
</feature>
<protein>
    <submittedName>
        <fullName evidence="6">Trypsin-like serine protease</fullName>
    </submittedName>
</protein>
<dbReference type="InterPro" id="IPR001254">
    <property type="entry name" value="Trypsin_dom"/>
</dbReference>
<gene>
    <name evidence="6" type="ORF">FDP08_01025</name>
</gene>
<dbReference type="InterPro" id="IPR050430">
    <property type="entry name" value="Peptidase_S1"/>
</dbReference>
<dbReference type="RefSeq" id="WP_137434192.1">
    <property type="nucleotide sequence ID" value="NZ_JANRHC010000004.1"/>
</dbReference>
<dbReference type="OrthoDB" id="267336at2"/>
<dbReference type="PROSITE" id="PS00135">
    <property type="entry name" value="TRYPSIN_SER"/>
    <property type="match status" value="1"/>
</dbReference>
<evidence type="ECO:0000256" key="1">
    <source>
        <dbReference type="ARBA" id="ARBA00007664"/>
    </source>
</evidence>
<dbReference type="InterPro" id="IPR001314">
    <property type="entry name" value="Peptidase_S1A"/>
</dbReference>
<dbReference type="PANTHER" id="PTHR24276">
    <property type="entry name" value="POLYSERASE-RELATED"/>
    <property type="match status" value="1"/>
</dbReference>
<dbReference type="AlphaFoldDB" id="A0A4U6R020"/>
<dbReference type="SMART" id="SM00020">
    <property type="entry name" value="Tryp_SPc"/>
    <property type="match status" value="1"/>
</dbReference>
<comment type="caution">
    <text evidence="6">The sequence shown here is derived from an EMBL/GenBank/DDBJ whole genome shotgun (WGS) entry which is preliminary data.</text>
</comment>
<dbReference type="InterPro" id="IPR043504">
    <property type="entry name" value="Peptidase_S1_PA_chymotrypsin"/>
</dbReference>
<reference evidence="6 7" key="1">
    <citation type="submission" date="2019-05" db="EMBL/GenBank/DDBJ databases">
        <title>Marinobacter panjinensis sp. nov., a moderately halophilic bacterium isolated from sea tidal flat environment.</title>
        <authorList>
            <person name="Yang W."/>
            <person name="An M."/>
            <person name="He W."/>
            <person name="Luo X."/>
            <person name="Zhu L."/>
            <person name="Chen G."/>
            <person name="Zhang Y."/>
            <person name="Wang Y."/>
        </authorList>
    </citation>
    <scope>NUCLEOTIDE SEQUENCE [LARGE SCALE GENOMIC DNA]</scope>
    <source>
        <strain evidence="6 7">PJ-16</strain>
    </source>
</reference>
<evidence type="ECO:0000259" key="5">
    <source>
        <dbReference type="PROSITE" id="PS50240"/>
    </source>
</evidence>